<organism evidence="2 3">
    <name type="scientific">Thermasporomyces composti</name>
    <dbReference type="NCBI Taxonomy" id="696763"/>
    <lineage>
        <taxon>Bacteria</taxon>
        <taxon>Bacillati</taxon>
        <taxon>Actinomycetota</taxon>
        <taxon>Actinomycetes</taxon>
        <taxon>Propionibacteriales</taxon>
        <taxon>Nocardioidaceae</taxon>
        <taxon>Thermasporomyces</taxon>
    </lineage>
</organism>
<accession>A0A3D9V127</accession>
<sequence>MSELTGPAGPARTAMSPSSDPVSRQGTGTNRRGFLAGLATVAGALAVPVDLLRPRRASAATYDYTARETFDPFDRVFHSSGAAGQPDQPNDHGGLAWGQSYVLMGFMRMYDAYRDTYYLDRLIHNVDLVLANRDSVRGVTDYTGRSLPAWRAMHPYTVGTVRLTDGRGREVLEVRSARAYADETTVTVRSGSGDGRVTLEVVSPRYGVDTFPDVTMDPASSDYVVRRVYDAYPGPAMTTVRDLRADPADRTDPPRLGTFALSSQPVVFSVHTGMITYPIATFVRVVATTPTLRRNSRYKAKAEEYLAAVEAAVAVHDSEWREDDGAGYFRWPKGMPVPYDGTIQPINQSVALGRTYLELARVTRDPHYLRRAQALATMVRAQLVVDSGGAYIWPYWPTFSEVYQGYGKSGDPATDVSEYTPSYGSASGGAQQYEDLSHAAIEVDFAALAFRAGVVFKGLDMVRLARTFTQNLATSADGLATTYVRVDGGGGLAPPGQYLQAPRWMAVAPWDPALFTHALAIYVDHDVQPGSGSGVACVANLNWYARRFANQTPS</sequence>
<dbReference type="SUPFAM" id="SSF48208">
    <property type="entry name" value="Six-hairpin glycosidases"/>
    <property type="match status" value="1"/>
</dbReference>
<feature type="region of interest" description="Disordered" evidence="1">
    <location>
        <begin position="1"/>
        <end position="29"/>
    </location>
</feature>
<evidence type="ECO:0000313" key="2">
    <source>
        <dbReference type="EMBL" id="REF35116.1"/>
    </source>
</evidence>
<dbReference type="PROSITE" id="PS51318">
    <property type="entry name" value="TAT"/>
    <property type="match status" value="1"/>
</dbReference>
<dbReference type="AlphaFoldDB" id="A0A3D9V127"/>
<reference evidence="2 3" key="1">
    <citation type="submission" date="2018-08" db="EMBL/GenBank/DDBJ databases">
        <title>Sequencing the genomes of 1000 actinobacteria strains.</title>
        <authorList>
            <person name="Klenk H.-P."/>
        </authorList>
    </citation>
    <scope>NUCLEOTIDE SEQUENCE [LARGE SCALE GENOMIC DNA]</scope>
    <source>
        <strain evidence="2 3">DSM 22891</strain>
    </source>
</reference>
<keyword evidence="3" id="KW-1185">Reference proteome</keyword>
<dbReference type="OrthoDB" id="1802546at2"/>
<gene>
    <name evidence="2" type="ORF">DFJ64_0487</name>
</gene>
<feature type="compositionally biased region" description="Polar residues" evidence="1">
    <location>
        <begin position="15"/>
        <end position="29"/>
    </location>
</feature>
<evidence type="ECO:0000256" key="1">
    <source>
        <dbReference type="SAM" id="MobiDB-lite"/>
    </source>
</evidence>
<proteinExistence type="predicted"/>
<dbReference type="GO" id="GO:0005975">
    <property type="term" value="P:carbohydrate metabolic process"/>
    <property type="evidence" value="ECO:0007669"/>
    <property type="project" value="InterPro"/>
</dbReference>
<dbReference type="Proteomes" id="UP000256485">
    <property type="component" value="Unassembled WGS sequence"/>
</dbReference>
<name>A0A3D9V127_THECX</name>
<protein>
    <submittedName>
        <fullName evidence="2">Uncharacterized protein</fullName>
    </submittedName>
</protein>
<dbReference type="EMBL" id="QTUC01000001">
    <property type="protein sequence ID" value="REF35116.1"/>
    <property type="molecule type" value="Genomic_DNA"/>
</dbReference>
<evidence type="ECO:0000313" key="3">
    <source>
        <dbReference type="Proteomes" id="UP000256485"/>
    </source>
</evidence>
<dbReference type="InterPro" id="IPR006311">
    <property type="entry name" value="TAT_signal"/>
</dbReference>
<comment type="caution">
    <text evidence="2">The sequence shown here is derived from an EMBL/GenBank/DDBJ whole genome shotgun (WGS) entry which is preliminary data.</text>
</comment>
<dbReference type="RefSeq" id="WP_147304564.1">
    <property type="nucleotide sequence ID" value="NZ_QTUC01000001.1"/>
</dbReference>
<dbReference type="InterPro" id="IPR008928">
    <property type="entry name" value="6-hairpin_glycosidase_sf"/>
</dbReference>